<dbReference type="EMBL" id="AUSU01002809">
    <property type="protein sequence ID" value="EPS68042.1"/>
    <property type="molecule type" value="Genomic_DNA"/>
</dbReference>
<dbReference type="FunFam" id="1.25.40.10:FF:000285">
    <property type="entry name" value="Pentatricopeptide repeat-containing protein, chloroplastic"/>
    <property type="match status" value="1"/>
</dbReference>
<dbReference type="OrthoDB" id="185373at2759"/>
<dbReference type="Pfam" id="PF20431">
    <property type="entry name" value="E_motif"/>
    <property type="match status" value="1"/>
</dbReference>
<dbReference type="GO" id="GO:0009451">
    <property type="term" value="P:RNA modification"/>
    <property type="evidence" value="ECO:0007669"/>
    <property type="project" value="InterPro"/>
</dbReference>
<feature type="non-terminal residue" evidence="3">
    <location>
        <position position="1"/>
    </location>
</feature>
<dbReference type="PANTHER" id="PTHR47926">
    <property type="entry name" value="PENTATRICOPEPTIDE REPEAT-CONTAINING PROTEIN"/>
    <property type="match status" value="1"/>
</dbReference>
<keyword evidence="1" id="KW-0677">Repeat</keyword>
<reference evidence="3 4" key="1">
    <citation type="journal article" date="2013" name="BMC Genomics">
        <title>The miniature genome of a carnivorous plant Genlisea aurea contains a low number of genes and short non-coding sequences.</title>
        <authorList>
            <person name="Leushkin E.V."/>
            <person name="Sutormin R.A."/>
            <person name="Nabieva E.R."/>
            <person name="Penin A.A."/>
            <person name="Kondrashov A.S."/>
            <person name="Logacheva M.D."/>
        </authorList>
    </citation>
    <scope>NUCLEOTIDE SEQUENCE [LARGE SCALE GENOMIC DNA]</scope>
</reference>
<dbReference type="GO" id="GO:0003723">
    <property type="term" value="F:RNA binding"/>
    <property type="evidence" value="ECO:0007669"/>
    <property type="project" value="InterPro"/>
</dbReference>
<dbReference type="Gene3D" id="1.25.40.10">
    <property type="entry name" value="Tetratricopeptide repeat domain"/>
    <property type="match status" value="4"/>
</dbReference>
<evidence type="ECO:0000256" key="1">
    <source>
        <dbReference type="ARBA" id="ARBA00022737"/>
    </source>
</evidence>
<dbReference type="Pfam" id="PF13041">
    <property type="entry name" value="PPR_2"/>
    <property type="match status" value="1"/>
</dbReference>
<comment type="caution">
    <text evidence="3">The sequence shown here is derived from an EMBL/GenBank/DDBJ whole genome shotgun (WGS) entry which is preliminary data.</text>
</comment>
<dbReference type="InterPro" id="IPR002885">
    <property type="entry name" value="PPR_rpt"/>
</dbReference>
<evidence type="ECO:0000313" key="3">
    <source>
        <dbReference type="EMBL" id="EPS68042.1"/>
    </source>
</evidence>
<gene>
    <name evidence="3" type="ORF">M569_06731</name>
</gene>
<dbReference type="Pfam" id="PF01535">
    <property type="entry name" value="PPR"/>
    <property type="match status" value="6"/>
</dbReference>
<dbReference type="Proteomes" id="UP000015453">
    <property type="component" value="Unassembled WGS sequence"/>
</dbReference>
<accession>S8E6M1</accession>
<feature type="repeat" description="PPR" evidence="2">
    <location>
        <begin position="210"/>
        <end position="244"/>
    </location>
</feature>
<evidence type="ECO:0000256" key="2">
    <source>
        <dbReference type="PROSITE-ProRule" id="PRU00708"/>
    </source>
</evidence>
<protein>
    <recommendedName>
        <fullName evidence="5">Pentatricopeptide repeat-containing protein</fullName>
    </recommendedName>
</protein>
<dbReference type="InterPro" id="IPR046848">
    <property type="entry name" value="E_motif"/>
</dbReference>
<evidence type="ECO:0000313" key="4">
    <source>
        <dbReference type="Proteomes" id="UP000015453"/>
    </source>
</evidence>
<keyword evidence="4" id="KW-1185">Reference proteome</keyword>
<sequence length="523" mass="58211">LVQIHSQVIRRGYEQDHVLIACFISKLLPENLSYVTEVFDAVIDPNIYLWNIILKAHCGRSSLGRCFALFGEMRFELRGIPDKYTFPSLVKACGRAGALREGRMIHGASFRCGAEADVFVGSSLIDFYGKCGEIESARKVFDEMPLRNQVSWTSMMEGYVNSGDMDSALNLFDEMPERNLVTWNAMMKAFVKLGDLKNALRMFDEMPMRDEISYTTLLDGYAKAGDMAAARTFFDRLPRKDLISWSALISGYAQNAMPYGAVKAFVEMQQITETKPDEFIMVSLMSACSQLGSLPLAKWIETYLEDGRFDLKSAHVAAALVDMNAKCGDLRRAAELFEGTARRDLISYCSMMQGLCIHGRGSEAVALFDRMVDEGIEPDGVAFTVALTACAHAELVEDCLRLFDLMIREHSATPSPDHYACLVNVLGKSGKLTAAAYEFVESTPVESNVGAWGSLLGACGLHGDVELGERVARKLFEIEPRNAENYVLLSNIYAEAERWMSVYEVRDKMGEKGVRKVSGFSYV</sequence>
<evidence type="ECO:0008006" key="5">
    <source>
        <dbReference type="Google" id="ProtNLM"/>
    </source>
</evidence>
<feature type="repeat" description="PPR" evidence="2">
    <location>
        <begin position="117"/>
        <end position="147"/>
    </location>
</feature>
<dbReference type="PROSITE" id="PS51375">
    <property type="entry name" value="PPR"/>
    <property type="match status" value="4"/>
</dbReference>
<name>S8E6M1_9LAMI</name>
<feature type="repeat" description="PPR" evidence="2">
    <location>
        <begin position="148"/>
        <end position="182"/>
    </location>
</feature>
<dbReference type="FunFam" id="1.25.40.10:FF:000090">
    <property type="entry name" value="Pentatricopeptide repeat-containing protein, chloroplastic"/>
    <property type="match status" value="1"/>
</dbReference>
<feature type="repeat" description="PPR" evidence="2">
    <location>
        <begin position="344"/>
        <end position="378"/>
    </location>
</feature>
<dbReference type="PANTHER" id="PTHR47926:SF467">
    <property type="entry name" value="REPEAT-CONTAINING PROTEIN, PUTATIVE-RELATED"/>
    <property type="match status" value="1"/>
</dbReference>
<dbReference type="SUPFAM" id="SSF48452">
    <property type="entry name" value="TPR-like"/>
    <property type="match status" value="1"/>
</dbReference>
<dbReference type="InterPro" id="IPR046960">
    <property type="entry name" value="PPR_At4g14850-like_plant"/>
</dbReference>
<dbReference type="InterPro" id="IPR011990">
    <property type="entry name" value="TPR-like_helical_dom_sf"/>
</dbReference>
<dbReference type="NCBIfam" id="TIGR00756">
    <property type="entry name" value="PPR"/>
    <property type="match status" value="5"/>
</dbReference>
<proteinExistence type="predicted"/>
<dbReference type="AlphaFoldDB" id="S8E6M1"/>
<organism evidence="3 4">
    <name type="scientific">Genlisea aurea</name>
    <dbReference type="NCBI Taxonomy" id="192259"/>
    <lineage>
        <taxon>Eukaryota</taxon>
        <taxon>Viridiplantae</taxon>
        <taxon>Streptophyta</taxon>
        <taxon>Embryophyta</taxon>
        <taxon>Tracheophyta</taxon>
        <taxon>Spermatophyta</taxon>
        <taxon>Magnoliopsida</taxon>
        <taxon>eudicotyledons</taxon>
        <taxon>Gunneridae</taxon>
        <taxon>Pentapetalae</taxon>
        <taxon>asterids</taxon>
        <taxon>lamiids</taxon>
        <taxon>Lamiales</taxon>
        <taxon>Lentibulariaceae</taxon>
        <taxon>Genlisea</taxon>
    </lineage>
</organism>
<feature type="non-terminal residue" evidence="3">
    <location>
        <position position="523"/>
    </location>
</feature>